<evidence type="ECO:0000313" key="4">
    <source>
        <dbReference type="EMBL" id="CAD7266951.1"/>
    </source>
</evidence>
<dbReference type="SMART" id="SM00248">
    <property type="entry name" value="ANK"/>
    <property type="match status" value="7"/>
</dbReference>
<evidence type="ECO:0000256" key="1">
    <source>
        <dbReference type="ARBA" id="ARBA00022737"/>
    </source>
</evidence>
<protein>
    <submittedName>
        <fullName evidence="4">Uncharacterized protein</fullName>
    </submittedName>
</protein>
<dbReference type="InterPro" id="IPR036770">
    <property type="entry name" value="Ankyrin_rpt-contain_sf"/>
</dbReference>
<dbReference type="Pfam" id="PF00023">
    <property type="entry name" value="Ank"/>
    <property type="match status" value="1"/>
</dbReference>
<feature type="repeat" description="ANK" evidence="3">
    <location>
        <begin position="192"/>
        <end position="224"/>
    </location>
</feature>
<evidence type="ECO:0000256" key="2">
    <source>
        <dbReference type="ARBA" id="ARBA00023043"/>
    </source>
</evidence>
<gene>
    <name evidence="4" type="ORF">TSIB3V08_LOCUS10965</name>
</gene>
<dbReference type="FunFam" id="1.25.40.20:FF:000466">
    <property type="entry name" value="Mann-cup, isoform B"/>
    <property type="match status" value="1"/>
</dbReference>
<dbReference type="EMBL" id="OC008025">
    <property type="protein sequence ID" value="CAD7266951.1"/>
    <property type="molecule type" value="Genomic_DNA"/>
</dbReference>
<organism evidence="4">
    <name type="scientific">Timema shepardi</name>
    <name type="common">Walking stick</name>
    <dbReference type="NCBI Taxonomy" id="629360"/>
    <lineage>
        <taxon>Eukaryota</taxon>
        <taxon>Metazoa</taxon>
        <taxon>Ecdysozoa</taxon>
        <taxon>Arthropoda</taxon>
        <taxon>Hexapoda</taxon>
        <taxon>Insecta</taxon>
        <taxon>Pterygota</taxon>
        <taxon>Neoptera</taxon>
        <taxon>Polyneoptera</taxon>
        <taxon>Phasmatodea</taxon>
        <taxon>Timematodea</taxon>
        <taxon>Timematoidea</taxon>
        <taxon>Timematidae</taxon>
        <taxon>Timema</taxon>
    </lineage>
</organism>
<dbReference type="PANTHER" id="PTHR24173:SF82">
    <property type="entry name" value="FI19351P1"/>
    <property type="match status" value="1"/>
</dbReference>
<dbReference type="AlphaFoldDB" id="A0A7R9B8B8"/>
<name>A0A7R9B8B8_TIMSH</name>
<dbReference type="PROSITE" id="PS50088">
    <property type="entry name" value="ANK_REPEAT"/>
    <property type="match status" value="4"/>
</dbReference>
<feature type="repeat" description="ANK" evidence="3">
    <location>
        <begin position="116"/>
        <end position="137"/>
    </location>
</feature>
<dbReference type="PANTHER" id="PTHR24173">
    <property type="entry name" value="ANKYRIN REPEAT CONTAINING"/>
    <property type="match status" value="1"/>
</dbReference>
<keyword evidence="1" id="KW-0677">Repeat</keyword>
<dbReference type="Gene3D" id="1.25.40.20">
    <property type="entry name" value="Ankyrin repeat-containing domain"/>
    <property type="match status" value="3"/>
</dbReference>
<evidence type="ECO:0000256" key="3">
    <source>
        <dbReference type="PROSITE-ProRule" id="PRU00023"/>
    </source>
</evidence>
<accession>A0A7R9B8B8</accession>
<dbReference type="Pfam" id="PF12796">
    <property type="entry name" value="Ank_2"/>
    <property type="match status" value="2"/>
</dbReference>
<dbReference type="PROSITE" id="PS50297">
    <property type="entry name" value="ANK_REP_REGION"/>
    <property type="match status" value="4"/>
</dbReference>
<dbReference type="PRINTS" id="PR01415">
    <property type="entry name" value="ANKYRIN"/>
</dbReference>
<dbReference type="InterPro" id="IPR002110">
    <property type="entry name" value="Ankyrin_rpt"/>
</dbReference>
<dbReference type="SUPFAM" id="SSF48403">
    <property type="entry name" value="Ankyrin repeat"/>
    <property type="match status" value="2"/>
</dbReference>
<keyword evidence="2 3" id="KW-0040">ANK repeat</keyword>
<sequence length="870" mass="96894">MHVNPACFRLMKCVKTRKPVCTSLLESGFSSGACAKEKAPTKTLPNHHFLATCRRRLDMWFTGKSDQESQKEALFSDLMSECKLANPGARLSYPLRRRLEPFPREVRKEIASWVKDGCAPLFIACKRGHVEIVQYLITVCNVDLEQKGLYEVPDDRSVHLVTPLWCAAVSGKLPVIKCLVEHGADVNATSDTGSTPVRSACFMTHLDIVAYLLENGADVLRANYNGGTCLINSVQSVHLCLCLLQHGASVNTCDIQNKTALHYAIQEHRFETTKLLLEHGADPHIRSRYNDDALQTACIKGASQIFNYLITNVSYPPEQLANAHELIGSTFLDEHNDTATAMSHWYIATQIRLSFSSPENASLPKKPAVPQRAAFRNAVEFNTMEELSNVSLDVDAMRMQSLLICERLLGANHKDTLFRLMYRGASYADALRYQRCIDLWRRALEIRVEKDTILYNDTCFTAQALVRLFVDLNEKNLDVVEMAGRGETEPRFSDVAATFELLAGQIVDVRHLLEFPGPFSNISLSIDLCPPNTFLHSTPPVPGSSSTALHLSLGLPPLHSTCTWVFLHCTPPVPRSSSTPLHLSLGLPPLHSTCPWVFLHCTPPVPRSSSASSFQCLSGDNLSTKCPAQVRPVQKRQQESFDRTLKCIAHLIYLLVETAQSQSQREEVHRMVSKLLRHNVRSASTGDTLLHLCVSCLNTIKSSYFSDDNQLIFPNLDVIRLLLECGARVNARNESRSTPLHIAGTPYNFHTDPPLDNQYSGDVLPPGARDRHCHAVSHIHGNHGGCTNVPTFVTWFQLVQLLLDYGAHIDQPNKSGECPGSLIARNPLNTINLMKHVSLRCLAATSVCKYKIPYKGQIPVTLEAFVKFHE</sequence>
<proteinExistence type="predicted"/>
<reference evidence="4" key="1">
    <citation type="submission" date="2020-11" db="EMBL/GenBank/DDBJ databases">
        <authorList>
            <person name="Tran Van P."/>
        </authorList>
    </citation>
    <scope>NUCLEOTIDE SEQUENCE</scope>
</reference>
<feature type="repeat" description="ANK" evidence="3">
    <location>
        <begin position="159"/>
        <end position="191"/>
    </location>
</feature>
<feature type="repeat" description="ANK" evidence="3">
    <location>
        <begin position="256"/>
        <end position="288"/>
    </location>
</feature>